<accession>A0A645D720</accession>
<name>A0A645D720_9ZZZZ</name>
<organism evidence="2">
    <name type="scientific">bioreactor metagenome</name>
    <dbReference type="NCBI Taxonomy" id="1076179"/>
    <lineage>
        <taxon>unclassified sequences</taxon>
        <taxon>metagenomes</taxon>
        <taxon>ecological metagenomes</taxon>
    </lineage>
</organism>
<dbReference type="AlphaFoldDB" id="A0A645D720"/>
<comment type="caution">
    <text evidence="2">The sequence shown here is derived from an EMBL/GenBank/DDBJ whole genome shotgun (WGS) entry which is preliminary data.</text>
</comment>
<proteinExistence type="predicted"/>
<feature type="region of interest" description="Disordered" evidence="1">
    <location>
        <begin position="41"/>
        <end position="69"/>
    </location>
</feature>
<evidence type="ECO:0000313" key="2">
    <source>
        <dbReference type="EMBL" id="MPM85144.1"/>
    </source>
</evidence>
<feature type="compositionally biased region" description="Basic and acidic residues" evidence="1">
    <location>
        <begin position="41"/>
        <end position="52"/>
    </location>
</feature>
<protein>
    <submittedName>
        <fullName evidence="2">Uncharacterized protein</fullName>
    </submittedName>
</protein>
<evidence type="ECO:0000256" key="1">
    <source>
        <dbReference type="SAM" id="MobiDB-lite"/>
    </source>
</evidence>
<dbReference type="EMBL" id="VSSQ01033517">
    <property type="protein sequence ID" value="MPM85144.1"/>
    <property type="molecule type" value="Genomic_DNA"/>
</dbReference>
<gene>
    <name evidence="2" type="ORF">SDC9_132221</name>
</gene>
<sequence length="69" mass="8235">MKRIDYLRKVFETNTLPIMVIDPMNELEKGKEYGNRDSFCKSERRRGQDHQHLQCGRRPGTCREENAHD</sequence>
<reference evidence="2" key="1">
    <citation type="submission" date="2019-08" db="EMBL/GenBank/DDBJ databases">
        <authorList>
            <person name="Kucharzyk K."/>
            <person name="Murdoch R.W."/>
            <person name="Higgins S."/>
            <person name="Loffler F."/>
        </authorList>
    </citation>
    <scope>NUCLEOTIDE SEQUENCE</scope>
</reference>